<reference evidence="1 2" key="1">
    <citation type="submission" date="2024-09" db="EMBL/GenBank/DDBJ databases">
        <authorList>
            <person name="Sun Q."/>
            <person name="Mori K."/>
        </authorList>
    </citation>
    <scope>NUCLEOTIDE SEQUENCE [LARGE SCALE GENOMIC DNA]</scope>
    <source>
        <strain evidence="1 2">CECT 9424</strain>
    </source>
</reference>
<evidence type="ECO:0000313" key="1">
    <source>
        <dbReference type="EMBL" id="MFB9151573.1"/>
    </source>
</evidence>
<dbReference type="RefSeq" id="WP_377071190.1">
    <property type="nucleotide sequence ID" value="NZ_JBHMEC010000030.1"/>
</dbReference>
<dbReference type="Proteomes" id="UP001589670">
    <property type="component" value="Unassembled WGS sequence"/>
</dbReference>
<name>A0ABV5I527_9RHOB</name>
<proteinExistence type="predicted"/>
<protein>
    <submittedName>
        <fullName evidence="1">Uncharacterized protein</fullName>
    </submittedName>
</protein>
<sequence>MKQVRDLSGELPVGAIEGLQPLAVLVIAALRGWNRGGAGAALVALRARMSEGQAAAAMAAMCDLAGILGTARRRPLACHAPQCPCVGADEAAFARFVQEAALGEREDALLLASLMVDGPAIVCLTRAAQRFGLQLHRATLRDTAALTVVAPAGTTLH</sequence>
<organism evidence="1 2">
    <name type="scientific">Roseovarius ramblicola</name>
    <dbReference type="NCBI Taxonomy" id="2022336"/>
    <lineage>
        <taxon>Bacteria</taxon>
        <taxon>Pseudomonadati</taxon>
        <taxon>Pseudomonadota</taxon>
        <taxon>Alphaproteobacteria</taxon>
        <taxon>Rhodobacterales</taxon>
        <taxon>Roseobacteraceae</taxon>
        <taxon>Roseovarius</taxon>
    </lineage>
</organism>
<keyword evidence="2" id="KW-1185">Reference proteome</keyword>
<evidence type="ECO:0000313" key="2">
    <source>
        <dbReference type="Proteomes" id="UP001589670"/>
    </source>
</evidence>
<dbReference type="EMBL" id="JBHMEC010000030">
    <property type="protein sequence ID" value="MFB9151573.1"/>
    <property type="molecule type" value="Genomic_DNA"/>
</dbReference>
<comment type="caution">
    <text evidence="1">The sequence shown here is derived from an EMBL/GenBank/DDBJ whole genome shotgun (WGS) entry which is preliminary data.</text>
</comment>
<gene>
    <name evidence="1" type="ORF">ACFFU4_17600</name>
</gene>
<accession>A0ABV5I527</accession>